<evidence type="ECO:0000313" key="4">
    <source>
        <dbReference type="Proteomes" id="UP000499080"/>
    </source>
</evidence>
<protein>
    <submittedName>
        <fullName evidence="3">Uncharacterized protein</fullName>
    </submittedName>
</protein>
<dbReference type="AlphaFoldDB" id="A0A4Y2Q818"/>
<keyword evidence="2" id="KW-1133">Transmembrane helix</keyword>
<reference evidence="3 4" key="1">
    <citation type="journal article" date="2019" name="Sci. Rep.">
        <title>Orb-weaving spider Araneus ventricosus genome elucidates the spidroin gene catalogue.</title>
        <authorList>
            <person name="Kono N."/>
            <person name="Nakamura H."/>
            <person name="Ohtoshi R."/>
            <person name="Moran D.A.P."/>
            <person name="Shinohara A."/>
            <person name="Yoshida Y."/>
            <person name="Fujiwara M."/>
            <person name="Mori M."/>
            <person name="Tomita M."/>
            <person name="Arakawa K."/>
        </authorList>
    </citation>
    <scope>NUCLEOTIDE SEQUENCE [LARGE SCALE GENOMIC DNA]</scope>
</reference>
<dbReference type="EMBL" id="BGPR01013175">
    <property type="protein sequence ID" value="GBN59551.1"/>
    <property type="molecule type" value="Genomic_DNA"/>
</dbReference>
<proteinExistence type="predicted"/>
<dbReference type="OrthoDB" id="2985014at2759"/>
<accession>A0A4Y2Q818</accession>
<evidence type="ECO:0000256" key="1">
    <source>
        <dbReference type="SAM" id="MobiDB-lite"/>
    </source>
</evidence>
<sequence>MEKIEEKKRKFEIPGVRYLFAVNGLLGFLVVYALRVNISVAIVAMVNQTAIVETSTNNLSSKECVVPSSSNDFSNSTNASNTKVISF</sequence>
<feature type="transmembrane region" description="Helical" evidence="2">
    <location>
        <begin position="20"/>
        <end position="46"/>
    </location>
</feature>
<evidence type="ECO:0000256" key="2">
    <source>
        <dbReference type="SAM" id="Phobius"/>
    </source>
</evidence>
<organism evidence="3 4">
    <name type="scientific">Araneus ventricosus</name>
    <name type="common">Orbweaver spider</name>
    <name type="synonym">Epeira ventricosa</name>
    <dbReference type="NCBI Taxonomy" id="182803"/>
    <lineage>
        <taxon>Eukaryota</taxon>
        <taxon>Metazoa</taxon>
        <taxon>Ecdysozoa</taxon>
        <taxon>Arthropoda</taxon>
        <taxon>Chelicerata</taxon>
        <taxon>Arachnida</taxon>
        <taxon>Araneae</taxon>
        <taxon>Araneomorphae</taxon>
        <taxon>Entelegynae</taxon>
        <taxon>Araneoidea</taxon>
        <taxon>Araneidae</taxon>
        <taxon>Araneus</taxon>
    </lineage>
</organism>
<keyword evidence="4" id="KW-1185">Reference proteome</keyword>
<name>A0A4Y2Q818_ARAVE</name>
<feature type="region of interest" description="Disordered" evidence="1">
    <location>
        <begin position="68"/>
        <end position="87"/>
    </location>
</feature>
<keyword evidence="2" id="KW-0812">Transmembrane</keyword>
<gene>
    <name evidence="3" type="ORF">AVEN_62290_1</name>
</gene>
<comment type="caution">
    <text evidence="3">The sequence shown here is derived from an EMBL/GenBank/DDBJ whole genome shotgun (WGS) entry which is preliminary data.</text>
</comment>
<keyword evidence="2" id="KW-0472">Membrane</keyword>
<dbReference type="Proteomes" id="UP000499080">
    <property type="component" value="Unassembled WGS sequence"/>
</dbReference>
<evidence type="ECO:0000313" key="3">
    <source>
        <dbReference type="EMBL" id="GBN59551.1"/>
    </source>
</evidence>